<sequence>MACDCGNTCGCSGPQSCTCGEACQCKNCGVSIAIDDWVLYDADYLQRSKSFARTWLLAMNPVQAYDIE</sequence>
<evidence type="ECO:0000313" key="2">
    <source>
        <dbReference type="Proteomes" id="UP000325395"/>
    </source>
</evidence>
<protein>
    <recommendedName>
        <fullName evidence="3">Metallothionein</fullName>
    </recommendedName>
</protein>
<name>A0ABQ6WXU8_9EURO</name>
<proteinExistence type="predicted"/>
<keyword evidence="2" id="KW-1185">Reference proteome</keyword>
<reference evidence="1 2" key="1">
    <citation type="submission" date="2019-04" db="EMBL/GenBank/DDBJ databases">
        <authorList>
            <consortium name="DOE Joint Genome Institute"/>
            <person name="Mondo S."/>
            <person name="Kjaerbolling I."/>
            <person name="Vesth T."/>
            <person name="Frisvad J.C."/>
            <person name="Nybo J.L."/>
            <person name="Theobald S."/>
            <person name="Kildgaard S."/>
            <person name="Isbrandt T."/>
            <person name="Kuo A."/>
            <person name="Sato A."/>
            <person name="Lyhne E.K."/>
            <person name="Kogle M.E."/>
            <person name="Wiebenga A."/>
            <person name="Kun R.S."/>
            <person name="Lubbers R.J."/>
            <person name="Makela M.R."/>
            <person name="Barry K."/>
            <person name="Chovatia M."/>
            <person name="Clum A."/>
            <person name="Daum C."/>
            <person name="Haridas S."/>
            <person name="He G."/>
            <person name="LaButti K."/>
            <person name="Lipzen A."/>
            <person name="Riley R."/>
            <person name="Salamov A."/>
            <person name="Simmons B.A."/>
            <person name="Magnuson J.K."/>
            <person name="Henrissat B."/>
            <person name="Mortensen U.H."/>
            <person name="Larsen T.O."/>
            <person name="Devries R.P."/>
            <person name="Grigoriev I.V."/>
            <person name="Machida M."/>
            <person name="Baker S.E."/>
            <person name="Andersen M.R."/>
            <person name="Cantor M.N."/>
            <person name="Hua S.X."/>
        </authorList>
    </citation>
    <scope>NUCLEOTIDE SEQUENCE [LARGE SCALE GENOMIC DNA]</scope>
    <source>
        <strain evidence="1 2">CBS 117616</strain>
    </source>
</reference>
<evidence type="ECO:0000313" key="1">
    <source>
        <dbReference type="EMBL" id="KAE8421161.1"/>
    </source>
</evidence>
<dbReference type="Proteomes" id="UP000325395">
    <property type="component" value="Unassembled WGS sequence"/>
</dbReference>
<gene>
    <name evidence="1" type="ORF">BDV36DRAFT_248308</name>
</gene>
<dbReference type="EMBL" id="ML735703">
    <property type="protein sequence ID" value="KAE8421161.1"/>
    <property type="molecule type" value="Genomic_DNA"/>
</dbReference>
<evidence type="ECO:0008006" key="3">
    <source>
        <dbReference type="Google" id="ProtNLM"/>
    </source>
</evidence>
<accession>A0ABQ6WXU8</accession>
<organism evidence="1 2">
    <name type="scientific">Aspergillus pseudocaelatus</name>
    <dbReference type="NCBI Taxonomy" id="1825620"/>
    <lineage>
        <taxon>Eukaryota</taxon>
        <taxon>Fungi</taxon>
        <taxon>Dikarya</taxon>
        <taxon>Ascomycota</taxon>
        <taxon>Pezizomycotina</taxon>
        <taxon>Eurotiomycetes</taxon>
        <taxon>Eurotiomycetidae</taxon>
        <taxon>Eurotiales</taxon>
        <taxon>Aspergillaceae</taxon>
        <taxon>Aspergillus</taxon>
        <taxon>Aspergillus subgen. Circumdati</taxon>
    </lineage>
</organism>